<dbReference type="RefSeq" id="WP_144414103.1">
    <property type="nucleotide sequence ID" value="NZ_CP011542.1"/>
</dbReference>
<evidence type="ECO:0000313" key="3">
    <source>
        <dbReference type="Proteomes" id="UP000035199"/>
    </source>
</evidence>
<reference evidence="3" key="2">
    <citation type="submission" date="2015-05" db="EMBL/GenBank/DDBJ databases">
        <title>Complete genome sequence of Corynebacterium mustelae DSM 45274, isolated from various tissues of a male ferret with lethal sepsis.</title>
        <authorList>
            <person name="Ruckert C."/>
            <person name="Albersmeier A."/>
            <person name="Winkler A."/>
            <person name="Tauch A."/>
        </authorList>
    </citation>
    <scope>NUCLEOTIDE SEQUENCE [LARGE SCALE GENOMIC DNA]</scope>
    <source>
        <strain evidence="3">DSM 45274</strain>
    </source>
</reference>
<dbReference type="OrthoDB" id="128089at2"/>
<proteinExistence type="predicted"/>
<dbReference type="PATRIC" id="fig|571915.4.peg.476"/>
<evidence type="ECO:0000313" key="2">
    <source>
        <dbReference type="EMBL" id="AKK04793.1"/>
    </source>
</evidence>
<dbReference type="KEGG" id="cmv:CMUST_02245"/>
<dbReference type="Pfam" id="PF13173">
    <property type="entry name" value="AAA_14"/>
    <property type="match status" value="1"/>
</dbReference>
<reference evidence="2 3" key="1">
    <citation type="journal article" date="2015" name="Genome Announc.">
        <title>Complete Genome Sequence of the Type Strain Corynebacterium mustelae DSM 45274, Isolated from Various Tissues of a Male Ferret with Lethal Sepsis.</title>
        <authorList>
            <person name="Ruckert C."/>
            <person name="Eimer J."/>
            <person name="Winkler A."/>
            <person name="Tauch A."/>
        </authorList>
    </citation>
    <scope>NUCLEOTIDE SEQUENCE [LARGE SCALE GENOMIC DNA]</scope>
    <source>
        <strain evidence="2 3">DSM 45274</strain>
    </source>
</reference>
<accession>A0A0G3GZ27</accession>
<evidence type="ECO:0000259" key="1">
    <source>
        <dbReference type="Pfam" id="PF13173"/>
    </source>
</evidence>
<dbReference type="EMBL" id="CP011542">
    <property type="protein sequence ID" value="AKK04793.1"/>
    <property type="molecule type" value="Genomic_DNA"/>
</dbReference>
<organism evidence="2 3">
    <name type="scientific">Corynebacterium mustelae</name>
    <dbReference type="NCBI Taxonomy" id="571915"/>
    <lineage>
        <taxon>Bacteria</taxon>
        <taxon>Bacillati</taxon>
        <taxon>Actinomycetota</taxon>
        <taxon>Actinomycetes</taxon>
        <taxon>Mycobacteriales</taxon>
        <taxon>Corynebacteriaceae</taxon>
        <taxon>Corynebacterium</taxon>
    </lineage>
</organism>
<protein>
    <submittedName>
        <fullName evidence="2">AAA domain</fullName>
    </submittedName>
</protein>
<dbReference type="STRING" id="571915.CMUST_02245"/>
<feature type="domain" description="AAA" evidence="1">
    <location>
        <begin position="21"/>
        <end position="81"/>
    </location>
</feature>
<dbReference type="InterPro" id="IPR041682">
    <property type="entry name" value="AAA_14"/>
</dbReference>
<name>A0A0G3GZ27_9CORY</name>
<sequence length="92" mass="10272">MKKHVKRNIQEWIMGLLSTFSAVGLTGARQVGKITLASMVGASLNKEMLFLTLDDPEVLNAARTDPRGFVAQAKDRILVIDTDRPSGMFYRY</sequence>
<dbReference type="Proteomes" id="UP000035199">
    <property type="component" value="Chromosome"/>
</dbReference>
<dbReference type="AlphaFoldDB" id="A0A0G3GZ27"/>
<keyword evidence="3" id="KW-1185">Reference proteome</keyword>
<gene>
    <name evidence="2" type="ORF">CMUST_02245</name>
</gene>